<gene>
    <name evidence="1" type="ORF">RHMOL_Rhmol07G0263500</name>
</gene>
<accession>A0ACC0N614</accession>
<evidence type="ECO:0000313" key="1">
    <source>
        <dbReference type="EMBL" id="KAI8548301.1"/>
    </source>
</evidence>
<keyword evidence="2" id="KW-1185">Reference proteome</keyword>
<evidence type="ECO:0000313" key="2">
    <source>
        <dbReference type="Proteomes" id="UP001062846"/>
    </source>
</evidence>
<dbReference type="Proteomes" id="UP001062846">
    <property type="component" value="Chromosome 7"/>
</dbReference>
<name>A0ACC0N614_RHOML</name>
<sequence>MIENVHFVELVELNNHLMISDQAVFYHIRSTRQALRSERFRSLERDRSTTPLAETANCCSFLLRDISSSNSTFQ</sequence>
<reference evidence="1" key="1">
    <citation type="submission" date="2022-02" db="EMBL/GenBank/DDBJ databases">
        <title>Plant Genome Project.</title>
        <authorList>
            <person name="Zhang R.-G."/>
        </authorList>
    </citation>
    <scope>NUCLEOTIDE SEQUENCE</scope>
    <source>
        <strain evidence="1">AT1</strain>
    </source>
</reference>
<organism evidence="1 2">
    <name type="scientific">Rhododendron molle</name>
    <name type="common">Chinese azalea</name>
    <name type="synonym">Azalea mollis</name>
    <dbReference type="NCBI Taxonomy" id="49168"/>
    <lineage>
        <taxon>Eukaryota</taxon>
        <taxon>Viridiplantae</taxon>
        <taxon>Streptophyta</taxon>
        <taxon>Embryophyta</taxon>
        <taxon>Tracheophyta</taxon>
        <taxon>Spermatophyta</taxon>
        <taxon>Magnoliopsida</taxon>
        <taxon>eudicotyledons</taxon>
        <taxon>Gunneridae</taxon>
        <taxon>Pentapetalae</taxon>
        <taxon>asterids</taxon>
        <taxon>Ericales</taxon>
        <taxon>Ericaceae</taxon>
        <taxon>Ericoideae</taxon>
        <taxon>Rhodoreae</taxon>
        <taxon>Rhododendron</taxon>
    </lineage>
</organism>
<comment type="caution">
    <text evidence="1">The sequence shown here is derived from an EMBL/GenBank/DDBJ whole genome shotgun (WGS) entry which is preliminary data.</text>
</comment>
<dbReference type="EMBL" id="CM046394">
    <property type="protein sequence ID" value="KAI8548301.1"/>
    <property type="molecule type" value="Genomic_DNA"/>
</dbReference>
<protein>
    <submittedName>
        <fullName evidence="1">Uncharacterized protein</fullName>
    </submittedName>
</protein>
<proteinExistence type="predicted"/>